<dbReference type="RefSeq" id="WP_092922079.1">
    <property type="nucleotide sequence ID" value="NZ_FJTZ01000010.1"/>
</dbReference>
<dbReference type="GO" id="GO:0003735">
    <property type="term" value="F:structural constituent of ribosome"/>
    <property type="evidence" value="ECO:0007669"/>
    <property type="project" value="InterPro"/>
</dbReference>
<reference evidence="4 5" key="1">
    <citation type="submission" date="2014-09" db="EMBL/GenBank/DDBJ databases">
        <authorList>
            <person name="Hornung B.V."/>
        </authorList>
    </citation>
    <scope>NUCLEOTIDE SEQUENCE [LARGE SCALE GENOMIC DNA]</scope>
    <source>
        <strain evidence="4 5">FRIFI</strain>
    </source>
</reference>
<keyword evidence="4" id="KW-0436">Ligase</keyword>
<evidence type="ECO:0000313" key="5">
    <source>
        <dbReference type="Proteomes" id="UP000245695"/>
    </source>
</evidence>
<feature type="domain" description="Large ribosomal subunit protein bL25 L25" evidence="3">
    <location>
        <begin position="2"/>
        <end position="87"/>
    </location>
</feature>
<dbReference type="Gene3D" id="2.40.240.10">
    <property type="entry name" value="Ribosomal Protein L25, Chain P"/>
    <property type="match status" value="1"/>
</dbReference>
<keyword evidence="5" id="KW-1185">Reference proteome</keyword>
<organism evidence="4 5">
    <name type="scientific">Romboutsia hominis</name>
    <dbReference type="NCBI Taxonomy" id="1507512"/>
    <lineage>
        <taxon>Bacteria</taxon>
        <taxon>Bacillati</taxon>
        <taxon>Bacillota</taxon>
        <taxon>Clostridia</taxon>
        <taxon>Peptostreptococcales</taxon>
        <taxon>Peptostreptococcaceae</taxon>
        <taxon>Romboutsia</taxon>
    </lineage>
</organism>
<dbReference type="CDD" id="cd00495">
    <property type="entry name" value="Ribosomal_L25_TL5_CTC"/>
    <property type="match status" value="1"/>
</dbReference>
<dbReference type="InterPro" id="IPR029751">
    <property type="entry name" value="Ribosomal_L25_dom"/>
</dbReference>
<accession>A0A2P2BUU6</accession>
<name>A0A2P2BUU6_9FIRM</name>
<dbReference type="AlphaFoldDB" id="A0A2P2BUU6"/>
<evidence type="ECO:0000256" key="2">
    <source>
        <dbReference type="ARBA" id="ARBA00023274"/>
    </source>
</evidence>
<protein>
    <submittedName>
        <fullName evidence="4">Ribosomal protein L25/Gln-tRNA synthetase, anti-codon-binding domain</fullName>
    </submittedName>
</protein>
<dbReference type="GO" id="GO:0006412">
    <property type="term" value="P:translation"/>
    <property type="evidence" value="ECO:0007669"/>
    <property type="project" value="InterPro"/>
</dbReference>
<dbReference type="SUPFAM" id="SSF50715">
    <property type="entry name" value="Ribosomal protein L25-like"/>
    <property type="match status" value="1"/>
</dbReference>
<keyword evidence="2" id="KW-0687">Ribonucleoprotein</keyword>
<dbReference type="InterPro" id="IPR020056">
    <property type="entry name" value="Rbsml_bL25/Gln-tRNA_synth_N"/>
</dbReference>
<gene>
    <name evidence="4" type="ORF">FRIFI_2619</name>
</gene>
<proteinExistence type="predicted"/>
<keyword evidence="1 4" id="KW-0689">Ribosomal protein</keyword>
<dbReference type="GO" id="GO:0004812">
    <property type="term" value="F:aminoacyl-tRNA ligase activity"/>
    <property type="evidence" value="ECO:0007669"/>
    <property type="project" value="UniProtKB-KW"/>
</dbReference>
<evidence type="ECO:0000259" key="3">
    <source>
        <dbReference type="Pfam" id="PF01386"/>
    </source>
</evidence>
<dbReference type="Proteomes" id="UP000245695">
    <property type="component" value="Chromosome 1"/>
</dbReference>
<evidence type="ECO:0000256" key="1">
    <source>
        <dbReference type="ARBA" id="ARBA00022980"/>
    </source>
</evidence>
<dbReference type="GO" id="GO:0005840">
    <property type="term" value="C:ribosome"/>
    <property type="evidence" value="ECO:0007669"/>
    <property type="project" value="UniProtKB-KW"/>
</dbReference>
<dbReference type="GO" id="GO:1990904">
    <property type="term" value="C:ribonucleoprotein complex"/>
    <property type="evidence" value="ECO:0007669"/>
    <property type="project" value="UniProtKB-KW"/>
</dbReference>
<dbReference type="EMBL" id="LN650648">
    <property type="protein sequence ID" value="CEI74140.1"/>
    <property type="molecule type" value="Genomic_DNA"/>
</dbReference>
<evidence type="ECO:0000313" key="4">
    <source>
        <dbReference type="EMBL" id="CEI74140.1"/>
    </source>
</evidence>
<dbReference type="Pfam" id="PF01386">
    <property type="entry name" value="Ribosomal_L25p"/>
    <property type="match status" value="1"/>
</dbReference>
<keyword evidence="4" id="KW-0030">Aminoacyl-tRNA synthetase</keyword>
<dbReference type="KEGG" id="rhom:FRIFI_2619"/>
<sequence length="91" mass="10583">MLNVFVRDLNEKTKSIRSKGYIPGVIYGNKLDKSIPISVYKTDFTRLIDSKNHDGYIQLNLNNKVYNCIITDVQVDSVKDLFLHIDFKEMK</sequence>
<dbReference type="InterPro" id="IPR011035">
    <property type="entry name" value="Ribosomal_bL25/Gln-tRNA_synth"/>
</dbReference>